<dbReference type="AlphaFoldDB" id="A0AAD7GQN9"/>
<dbReference type="InterPro" id="IPR011333">
    <property type="entry name" value="SKP1/BTB/POZ_sf"/>
</dbReference>
<sequence length="313" mass="34354">MSLPQSAATPAEIFTDADPPFSASESEIDGVPTDLILRTTDGIDFHVHKLILSYEFKDGKPIVCVHDDSSALQQLLPLCYPFIANSQPRTLDGVQGALVAADKYQMTAAIPLLLETLKSFLDDEPYRVFAIAIALRTKFVDAVNAAKVADLVDAAALATLEGPFLSKRRDIPELQSAQILLKLHDFRSECAVKAAGLCAKYSESELAEDVDPSYKRIYAAVWWSAASNDHDNGKLVRRAHETSHPSRENLSYREACEDGGLGPERAKYDLSRCAKCNEKPKADLEEFVVDELAARVTASNLETVRNTNFHLAS</sequence>
<gene>
    <name evidence="2" type="ORF">B0H17DRAFT_1195038</name>
</gene>
<feature type="region of interest" description="Disordered" evidence="1">
    <location>
        <begin position="1"/>
        <end position="23"/>
    </location>
</feature>
<organism evidence="2 3">
    <name type="scientific">Mycena rosella</name>
    <name type="common">Pink bonnet</name>
    <name type="synonym">Agaricus rosellus</name>
    <dbReference type="NCBI Taxonomy" id="1033263"/>
    <lineage>
        <taxon>Eukaryota</taxon>
        <taxon>Fungi</taxon>
        <taxon>Dikarya</taxon>
        <taxon>Basidiomycota</taxon>
        <taxon>Agaricomycotina</taxon>
        <taxon>Agaricomycetes</taxon>
        <taxon>Agaricomycetidae</taxon>
        <taxon>Agaricales</taxon>
        <taxon>Marasmiineae</taxon>
        <taxon>Mycenaceae</taxon>
        <taxon>Mycena</taxon>
    </lineage>
</organism>
<comment type="caution">
    <text evidence="2">The sequence shown here is derived from an EMBL/GenBank/DDBJ whole genome shotgun (WGS) entry which is preliminary data.</text>
</comment>
<evidence type="ECO:0000313" key="3">
    <source>
        <dbReference type="Proteomes" id="UP001221757"/>
    </source>
</evidence>
<evidence type="ECO:0000256" key="1">
    <source>
        <dbReference type="SAM" id="MobiDB-lite"/>
    </source>
</evidence>
<accession>A0AAD7GQN9</accession>
<dbReference type="SUPFAM" id="SSF54695">
    <property type="entry name" value="POZ domain"/>
    <property type="match status" value="1"/>
</dbReference>
<evidence type="ECO:0008006" key="4">
    <source>
        <dbReference type="Google" id="ProtNLM"/>
    </source>
</evidence>
<proteinExistence type="predicted"/>
<protein>
    <recommendedName>
        <fullName evidence="4">BTB domain-containing protein</fullName>
    </recommendedName>
</protein>
<reference evidence="2" key="1">
    <citation type="submission" date="2023-03" db="EMBL/GenBank/DDBJ databases">
        <title>Massive genome expansion in bonnet fungi (Mycena s.s.) driven by repeated elements and novel gene families across ecological guilds.</title>
        <authorList>
            <consortium name="Lawrence Berkeley National Laboratory"/>
            <person name="Harder C.B."/>
            <person name="Miyauchi S."/>
            <person name="Viragh M."/>
            <person name="Kuo A."/>
            <person name="Thoen E."/>
            <person name="Andreopoulos B."/>
            <person name="Lu D."/>
            <person name="Skrede I."/>
            <person name="Drula E."/>
            <person name="Henrissat B."/>
            <person name="Morin E."/>
            <person name="Kohler A."/>
            <person name="Barry K."/>
            <person name="LaButti K."/>
            <person name="Morin E."/>
            <person name="Salamov A."/>
            <person name="Lipzen A."/>
            <person name="Mereny Z."/>
            <person name="Hegedus B."/>
            <person name="Baldrian P."/>
            <person name="Stursova M."/>
            <person name="Weitz H."/>
            <person name="Taylor A."/>
            <person name="Grigoriev I.V."/>
            <person name="Nagy L.G."/>
            <person name="Martin F."/>
            <person name="Kauserud H."/>
        </authorList>
    </citation>
    <scope>NUCLEOTIDE SEQUENCE</scope>
    <source>
        <strain evidence="2">CBHHK067</strain>
    </source>
</reference>
<dbReference type="Proteomes" id="UP001221757">
    <property type="component" value="Unassembled WGS sequence"/>
</dbReference>
<keyword evidence="3" id="KW-1185">Reference proteome</keyword>
<evidence type="ECO:0000313" key="2">
    <source>
        <dbReference type="EMBL" id="KAJ7701821.1"/>
    </source>
</evidence>
<dbReference type="EMBL" id="JARKIE010000016">
    <property type="protein sequence ID" value="KAJ7701821.1"/>
    <property type="molecule type" value="Genomic_DNA"/>
</dbReference>
<name>A0AAD7GQN9_MYCRO</name>